<feature type="transmembrane region" description="Helical" evidence="8">
    <location>
        <begin position="318"/>
        <end position="339"/>
    </location>
</feature>
<feature type="transmembrane region" description="Helical" evidence="8">
    <location>
        <begin position="393"/>
        <end position="411"/>
    </location>
</feature>
<feature type="transmembrane region" description="Helical" evidence="8">
    <location>
        <begin position="79"/>
        <end position="101"/>
    </location>
</feature>
<evidence type="ECO:0000256" key="2">
    <source>
        <dbReference type="ARBA" id="ARBA00022448"/>
    </source>
</evidence>
<dbReference type="AlphaFoldDB" id="A0AAW1C0Q4"/>
<dbReference type="EMBL" id="JAOTOJ010000002">
    <property type="protein sequence ID" value="KAK9407978.1"/>
    <property type="molecule type" value="Genomic_DNA"/>
</dbReference>
<sequence length="616" mass="71335">MADGDFENTFSINNTCKDSVETDDFLHYSLIPSVVIILILACLEKRTKRFWFDDKYPKCPKRCGLLLPMESDSSISNRWSLGFAFGATADKVMILFGKQYFPEGFPAWAKVFWVIVMAFEVGLSSYPFFVCLLTKYEVVGAVLGFLYTAAWTAITILDLIECPDDDAVGKFSGIILMWPSLLFLFLLLGRFLFNFVNAVRISCLYSRDEKASFMEEHQLQYVQQLLRKPEFRHPQKNWIKRKLYQWDPYFKFPSRIISTVVVMFLCLYMFIVIENFAANLLLNTLKDVLGLFKKNIPNLENDSWIHDFEEFIHVVEGIWIITTVIASITCIGYVFNILVCYRKQIKLLRAGKKHLIVSETMKVSSSQSVVALSKYISFQVAYIMWGYLIMHLLQWLFGVILTYILILPMIHGKWMELFNKWGITVLTFVIVLVIKKIQVLVGARFFLQPKMSPSDSQKPLALDNRRVFINFSYFLFFHSVVVGLTSCLFRLVRSIVLGAWLVGRIDRPVMPKGYEQCDAGFSVWIGMLFLDHYHTNPILVCFCQILCNKLKQKNLSADSYSSVDHIYSLEIVPRVSSKARTRWLLLYTLLNNPSLQKIRKLKPLSYSMDLSNFCSF</sequence>
<keyword evidence="7" id="KW-0675">Receptor</keyword>
<comment type="subcellular location">
    <subcellularLocation>
        <location evidence="1">Cell membrane</location>
        <topology evidence="1">Multi-pass membrane protein</topology>
    </subcellularLocation>
</comment>
<feature type="transmembrane region" description="Helical" evidence="8">
    <location>
        <begin position="138"/>
        <end position="160"/>
    </location>
</feature>
<dbReference type="PANTHER" id="PTHR21444">
    <property type="entry name" value="COILED-COIL DOMAIN-CONTAINING PROTEIN 180"/>
    <property type="match status" value="1"/>
</dbReference>
<keyword evidence="4 8" id="KW-0812">Transmembrane</keyword>
<dbReference type="InterPro" id="IPR026612">
    <property type="entry name" value="STRA6-like"/>
</dbReference>
<gene>
    <name evidence="9" type="ORF">NXF25_006752</name>
</gene>
<evidence type="ECO:0000256" key="4">
    <source>
        <dbReference type="ARBA" id="ARBA00022692"/>
    </source>
</evidence>
<evidence type="ECO:0000313" key="9">
    <source>
        <dbReference type="EMBL" id="KAK9407978.1"/>
    </source>
</evidence>
<proteinExistence type="predicted"/>
<name>A0AAW1C0Q4_CROAD</name>
<accession>A0AAW1C0Q4</accession>
<evidence type="ECO:0000256" key="6">
    <source>
        <dbReference type="ARBA" id="ARBA00023136"/>
    </source>
</evidence>
<feature type="transmembrane region" description="Helical" evidence="8">
    <location>
        <begin position="467"/>
        <end position="489"/>
    </location>
</feature>
<evidence type="ECO:0000256" key="5">
    <source>
        <dbReference type="ARBA" id="ARBA00022989"/>
    </source>
</evidence>
<keyword evidence="10" id="KW-1185">Reference proteome</keyword>
<dbReference type="PANTHER" id="PTHR21444:SF17">
    <property type="entry name" value="STIMULATED BY RETINOIC ACID GENE 6 PROTEIN-LIKE"/>
    <property type="match status" value="1"/>
</dbReference>
<dbReference type="GO" id="GO:0038023">
    <property type="term" value="F:signaling receptor activity"/>
    <property type="evidence" value="ECO:0007669"/>
    <property type="project" value="InterPro"/>
</dbReference>
<evidence type="ECO:0000256" key="7">
    <source>
        <dbReference type="ARBA" id="ARBA00023170"/>
    </source>
</evidence>
<keyword evidence="5 8" id="KW-1133">Transmembrane helix</keyword>
<feature type="transmembrane region" description="Helical" evidence="8">
    <location>
        <begin position="107"/>
        <end position="126"/>
    </location>
</feature>
<evidence type="ECO:0000256" key="1">
    <source>
        <dbReference type="ARBA" id="ARBA00004651"/>
    </source>
</evidence>
<dbReference type="GO" id="GO:0034632">
    <property type="term" value="F:retinol transmembrane transporter activity"/>
    <property type="evidence" value="ECO:0007669"/>
    <property type="project" value="InterPro"/>
</dbReference>
<dbReference type="Pfam" id="PF14752">
    <property type="entry name" value="RBP_receptor"/>
    <property type="match status" value="1"/>
</dbReference>
<feature type="transmembrane region" description="Helical" evidence="8">
    <location>
        <begin position="172"/>
        <end position="193"/>
    </location>
</feature>
<feature type="transmembrane region" description="Helical" evidence="8">
    <location>
        <begin position="25"/>
        <end position="43"/>
    </location>
</feature>
<keyword evidence="2" id="KW-0813">Transport</keyword>
<keyword evidence="3" id="KW-1003">Cell membrane</keyword>
<feature type="transmembrane region" description="Helical" evidence="8">
    <location>
        <begin position="423"/>
        <end position="447"/>
    </location>
</feature>
<evidence type="ECO:0000256" key="3">
    <source>
        <dbReference type="ARBA" id="ARBA00022475"/>
    </source>
</evidence>
<reference evidence="9 10" key="1">
    <citation type="journal article" date="2024" name="Proc. Natl. Acad. Sci. U.S.A.">
        <title>The genetic regulatory architecture and epigenomic basis for age-related changes in rattlesnake venom.</title>
        <authorList>
            <person name="Hogan M.P."/>
            <person name="Holding M.L."/>
            <person name="Nystrom G.S."/>
            <person name="Colston T.J."/>
            <person name="Bartlett D.A."/>
            <person name="Mason A.J."/>
            <person name="Ellsworth S.A."/>
            <person name="Rautsaw R.M."/>
            <person name="Lawrence K.C."/>
            <person name="Strickland J.L."/>
            <person name="He B."/>
            <person name="Fraser P."/>
            <person name="Margres M.J."/>
            <person name="Gilbert D.M."/>
            <person name="Gibbs H.L."/>
            <person name="Parkinson C.L."/>
            <person name="Rokyta D.R."/>
        </authorList>
    </citation>
    <scope>NUCLEOTIDE SEQUENCE [LARGE SCALE GENOMIC DNA]</scope>
    <source>
        <strain evidence="9">DRR0105</strain>
    </source>
</reference>
<keyword evidence="6 8" id="KW-0472">Membrane</keyword>
<evidence type="ECO:0000313" key="10">
    <source>
        <dbReference type="Proteomes" id="UP001474421"/>
    </source>
</evidence>
<comment type="caution">
    <text evidence="9">The sequence shown here is derived from an EMBL/GenBank/DDBJ whole genome shotgun (WGS) entry which is preliminary data.</text>
</comment>
<feature type="transmembrane region" description="Helical" evidence="8">
    <location>
        <begin position="252"/>
        <end position="273"/>
    </location>
</feature>
<protein>
    <submittedName>
        <fullName evidence="9">Stimulated by retinoic acid 6 protein like</fullName>
    </submittedName>
</protein>
<dbReference type="GO" id="GO:0071939">
    <property type="term" value="P:vitamin A import into cell"/>
    <property type="evidence" value="ECO:0007669"/>
    <property type="project" value="TreeGrafter"/>
</dbReference>
<dbReference type="GO" id="GO:0005886">
    <property type="term" value="C:plasma membrane"/>
    <property type="evidence" value="ECO:0007669"/>
    <property type="project" value="UniProtKB-SubCell"/>
</dbReference>
<dbReference type="Proteomes" id="UP001474421">
    <property type="component" value="Unassembled WGS sequence"/>
</dbReference>
<organism evidence="9 10">
    <name type="scientific">Crotalus adamanteus</name>
    <name type="common">Eastern diamondback rattlesnake</name>
    <dbReference type="NCBI Taxonomy" id="8729"/>
    <lineage>
        <taxon>Eukaryota</taxon>
        <taxon>Metazoa</taxon>
        <taxon>Chordata</taxon>
        <taxon>Craniata</taxon>
        <taxon>Vertebrata</taxon>
        <taxon>Euteleostomi</taxon>
        <taxon>Lepidosauria</taxon>
        <taxon>Squamata</taxon>
        <taxon>Bifurcata</taxon>
        <taxon>Unidentata</taxon>
        <taxon>Episquamata</taxon>
        <taxon>Toxicofera</taxon>
        <taxon>Serpentes</taxon>
        <taxon>Colubroidea</taxon>
        <taxon>Viperidae</taxon>
        <taxon>Crotalinae</taxon>
        <taxon>Crotalus</taxon>
    </lineage>
</organism>
<evidence type="ECO:0000256" key="8">
    <source>
        <dbReference type="SAM" id="Phobius"/>
    </source>
</evidence>